<reference evidence="2 3" key="1">
    <citation type="journal article" date="2013" name="Front. Plant Sci.">
        <title>The Reference Genome of the Halophytic Plant Eutrema salsugineum.</title>
        <authorList>
            <person name="Yang R."/>
            <person name="Jarvis D.E."/>
            <person name="Chen H."/>
            <person name="Beilstein M.A."/>
            <person name="Grimwood J."/>
            <person name="Jenkins J."/>
            <person name="Shu S."/>
            <person name="Prochnik S."/>
            <person name="Xin M."/>
            <person name="Ma C."/>
            <person name="Schmutz J."/>
            <person name="Wing R.A."/>
            <person name="Mitchell-Olds T."/>
            <person name="Schumaker K.S."/>
            <person name="Wang X."/>
        </authorList>
    </citation>
    <scope>NUCLEOTIDE SEQUENCE [LARGE SCALE GENOMIC DNA]</scope>
</reference>
<feature type="region of interest" description="Disordered" evidence="1">
    <location>
        <begin position="1"/>
        <end position="69"/>
    </location>
</feature>
<feature type="compositionally biased region" description="Polar residues" evidence="1">
    <location>
        <begin position="14"/>
        <end position="27"/>
    </location>
</feature>
<feature type="compositionally biased region" description="Basic and acidic residues" evidence="1">
    <location>
        <begin position="53"/>
        <end position="69"/>
    </location>
</feature>
<proteinExistence type="predicted"/>
<organism evidence="2 3">
    <name type="scientific">Eutrema salsugineum</name>
    <name type="common">Saltwater cress</name>
    <name type="synonym">Sisymbrium salsugineum</name>
    <dbReference type="NCBI Taxonomy" id="72664"/>
    <lineage>
        <taxon>Eukaryota</taxon>
        <taxon>Viridiplantae</taxon>
        <taxon>Streptophyta</taxon>
        <taxon>Embryophyta</taxon>
        <taxon>Tracheophyta</taxon>
        <taxon>Spermatophyta</taxon>
        <taxon>Magnoliopsida</taxon>
        <taxon>eudicotyledons</taxon>
        <taxon>Gunneridae</taxon>
        <taxon>Pentapetalae</taxon>
        <taxon>rosids</taxon>
        <taxon>malvids</taxon>
        <taxon>Brassicales</taxon>
        <taxon>Brassicaceae</taxon>
        <taxon>Eutremeae</taxon>
        <taxon>Eutrema</taxon>
    </lineage>
</organism>
<keyword evidence="3" id="KW-1185">Reference proteome</keyword>
<dbReference type="Proteomes" id="UP000030689">
    <property type="component" value="Unassembled WGS sequence"/>
</dbReference>
<evidence type="ECO:0000313" key="2">
    <source>
        <dbReference type="EMBL" id="ESQ28447.1"/>
    </source>
</evidence>
<dbReference type="Gramene" id="ESQ28447">
    <property type="protein sequence ID" value="ESQ28447"/>
    <property type="gene ID" value="EUTSA_v10019637mg"/>
</dbReference>
<dbReference type="STRING" id="72664.V4KF46"/>
<dbReference type="OrthoDB" id="1094724at2759"/>
<evidence type="ECO:0008006" key="4">
    <source>
        <dbReference type="Google" id="ProtNLM"/>
    </source>
</evidence>
<accession>V4KF46</accession>
<evidence type="ECO:0000313" key="3">
    <source>
        <dbReference type="Proteomes" id="UP000030689"/>
    </source>
</evidence>
<name>V4KF46_EUTSA</name>
<dbReference type="EMBL" id="KI517953">
    <property type="protein sequence ID" value="ESQ28447.1"/>
    <property type="molecule type" value="Genomic_DNA"/>
</dbReference>
<dbReference type="KEGG" id="eus:EUTSA_v10019637mg"/>
<dbReference type="AlphaFoldDB" id="V4KF46"/>
<protein>
    <recommendedName>
        <fullName evidence="4">BHLH domain-containing protein</fullName>
    </recommendedName>
</protein>
<sequence length="162" mass="18393">MEDTEGELSKITDILSTFSSEDQNELNPLQEIFGAHSSSSTLVSPEPEDSENDDQRDTSDDHYNKSKRTLMEKKRRQIIKDKVDRLLALTPYSEKVNILHTYIGESNTISPFYAAQAPCMAPPYTTPWCYYVPGIPMMPHHNIPFNPQSHQAHDTAPPDKTQ</sequence>
<gene>
    <name evidence="2" type="ORF">EUTSA_v10019637mg</name>
</gene>
<evidence type="ECO:0000256" key="1">
    <source>
        <dbReference type="SAM" id="MobiDB-lite"/>
    </source>
</evidence>